<evidence type="ECO:0000256" key="6">
    <source>
        <dbReference type="ARBA" id="ARBA00022679"/>
    </source>
</evidence>
<dbReference type="NCBIfam" id="NF011077">
    <property type="entry name" value="PRK14507.1"/>
    <property type="match status" value="1"/>
</dbReference>
<dbReference type="Gene3D" id="3.30.1590.10">
    <property type="entry name" value="Maltooligosyl trehalose synthase, domain 2"/>
    <property type="match status" value="1"/>
</dbReference>
<dbReference type="InterPro" id="IPR013797">
    <property type="entry name" value="Maltooligo_trehalose_synth_4"/>
</dbReference>
<evidence type="ECO:0000256" key="3">
    <source>
        <dbReference type="ARBA" id="ARBA00012560"/>
    </source>
</evidence>
<evidence type="ECO:0000256" key="2">
    <source>
        <dbReference type="ARBA" id="ARBA00005684"/>
    </source>
</evidence>
<dbReference type="Pfam" id="PF21226">
    <property type="entry name" value="MalQ_N"/>
    <property type="match status" value="1"/>
</dbReference>
<evidence type="ECO:0000256" key="8">
    <source>
        <dbReference type="ARBA" id="ARBA00031423"/>
    </source>
</evidence>
<evidence type="ECO:0000256" key="1">
    <source>
        <dbReference type="ARBA" id="ARBA00000439"/>
    </source>
</evidence>
<dbReference type="NCBIfam" id="TIGR02401">
    <property type="entry name" value="trehalose_TreY"/>
    <property type="match status" value="1"/>
</dbReference>
<evidence type="ECO:0000256" key="10">
    <source>
        <dbReference type="RuleBase" id="RU361207"/>
    </source>
</evidence>
<feature type="domain" description="Glycosyl hydrolase family 13 catalytic" evidence="12">
    <location>
        <begin position="753"/>
        <end position="1271"/>
    </location>
</feature>
<evidence type="ECO:0000313" key="13">
    <source>
        <dbReference type="EMBL" id="SBT07436.1"/>
    </source>
</evidence>
<keyword evidence="5 10" id="KW-0328">Glycosyltransferase</keyword>
<protein>
    <recommendedName>
        <fullName evidence="4 10">4-alpha-glucanotransferase</fullName>
        <ecNumber evidence="3 10">2.4.1.25</ecNumber>
    </recommendedName>
    <alternativeName>
        <fullName evidence="8 10">Amylomaltase</fullName>
    </alternativeName>
    <alternativeName>
        <fullName evidence="9 10">Disproportionating enzyme</fullName>
    </alternativeName>
</protein>
<dbReference type="GO" id="GO:0004134">
    <property type="term" value="F:4-alpha-glucanotransferase activity"/>
    <property type="evidence" value="ECO:0007669"/>
    <property type="project" value="UniProtKB-EC"/>
</dbReference>
<accession>A0A1A8XRW5</accession>
<dbReference type="InterPro" id="IPR003385">
    <property type="entry name" value="Glyco_hydro_77"/>
</dbReference>
<dbReference type="Pfam" id="PF02446">
    <property type="entry name" value="Glyco_hydro_77"/>
    <property type="match status" value="1"/>
</dbReference>
<dbReference type="InterPro" id="IPR006047">
    <property type="entry name" value="GH13_cat_dom"/>
</dbReference>
<evidence type="ECO:0000256" key="11">
    <source>
        <dbReference type="SAM" id="MobiDB-lite"/>
    </source>
</evidence>
<keyword evidence="14" id="KW-1185">Reference proteome</keyword>
<dbReference type="PANTHER" id="PTHR32438:SF5">
    <property type="entry name" value="4-ALPHA-GLUCANOTRANSFERASE DPE1, CHLOROPLASTIC_AMYLOPLASTIC"/>
    <property type="match status" value="1"/>
</dbReference>
<dbReference type="Pfam" id="PF00128">
    <property type="entry name" value="Alpha-amylase"/>
    <property type="match status" value="1"/>
</dbReference>
<dbReference type="GO" id="GO:0005975">
    <property type="term" value="P:carbohydrate metabolic process"/>
    <property type="evidence" value="ECO:0007669"/>
    <property type="project" value="InterPro"/>
</dbReference>
<name>A0A1A8XRW5_9PROT</name>
<dbReference type="Gene3D" id="3.20.20.80">
    <property type="entry name" value="Glycosidases"/>
    <property type="match status" value="4"/>
</dbReference>
<dbReference type="EC" id="2.4.1.25" evidence="3 10"/>
<sequence length="1734" mass="193245">MTHAAGKSLDALARLAAHYGIATAYDDAWGKSHATSAPTLRALLAAMRLPAETDPLAQLQAIEESEWRRPLPPVKVLVTGATPGIPVSLAADLGSQPHRWILTQEDGTSSSGEFQPSELTRLGETRLGSSEFIRGELRLPALSTPGYYRLEVEQPGRSGMSLVAMTLIVVPPRCFQPDAVLGEGRVWGPTVQLYGLRSRRNWGIGDFGDLRTLVDLSAAAGGGVIGVSPLHALFPDDAMRISPYSPSSRCFVNVMYVDVEAIPEFAECAAVRNLVAAERFQSRLRPLRAAEQVNYEAVSAAKHEVLATLYRHFRDQHLANDSHRARAFRRFRSEQGQALEWHARFEALQEHFRQDDPSVWGWPAWPEEYRRPQAPAVAAFASEQPEAVEYFSWLQWLADEQLTVLRQQASRRGLGVGLYQDLAVGVNPGGSESWSWQDVLADGAYIGAPPDELNPAGQDWGLPPWLPYRLREAAYAPFIAVLRANMRHCGALRIDHVMGLMRLFWVPAGLPASQGAYVSYPFEDLLGIVALESQRNRCMLIGEELGTVPDGFRPRLAAAGVLAYRTFLCERNAEGNFKPPAEYPRQALVALSTHDLPTLRGFWSAHDLDARHALQLFRSEDQYDLMVVERAQDRARFLMALKHAQLLPEGASGHPVSVPEMTQDFVVGVHAFLARTPAQLLVVQPEDILGVLEQANLPGSRDDRYANWRRRLPLDLEDWPNDGRFAAVGEALIRERGTAVVAREEPPQPLRVAVIPRATYRMQFNRDFTFAQAAALAPYLAALGVSHCYASPYLTARPGSTHGYDIVDHTALNPEIGTPQEYEDFAAALRASSLGQVIDVVPNHMGVMGSDNAWWLDVLENGPASAWGAFFDIDWEPLNPELKGKVLLPLLGDHYGRVLKRGELRLEYDAVRGEFSIFYYEHRLPVDPASYPRILGHRRERLAAVLGEGHHRYGEMETLLTAFDHLPARTTGKPARMTERQRDKEVHKRQLAELTAASDDIAHHIAENLVEFNGRPGEAASFDLLHDLIQVQSYRLAYWRVASDEINYRRFFDINDLAALRMEDPAVFEATHRFILDLVAQGKIDGFRVDHPDGLYDPGGYFRMLQQAVGGRPTAAGEPLPIYLVIEKILADHERLPDDWPIHGATGYRFANLVNNLFVDSSAERRMTRIYRDFSGVASDFEELAYDAKKLIMHTSLSSEFTVLGNRLARIAAASRDTCDFTLNGLREALVEVVACFPIYRTYVADGEISADDRRHIAWAVAVAKKRSPVADTGIYDFVESVLTTDLARGRSASFREPVQAFAMKFQQVSSPVMAKGVEDTAFYRYHRLISLNDVGGEPRRFGMSVAAFHAATRARALRWPHNMLATSTHDSKRSEDTRARINVLSEIPAAWKLMLKRWRRLNRGRKRLLDGVDAPSSNDEYMLYQTLVGTWPLTPPDDAALDDFRERIDAYMIKALREAKEHSSWIQVNADYEGAVSSFVGALLAPGGKNLFLADFVPLVQAIIHHGLINALAQVLIKITSPGVPDIYQGCELWQFNLVDPDNRRPVDYAQRGQFLVELRAMVDAPPEQWPQRLLPLTSDMTDGRIKLYTLWQGLALRAHWANVFAYGEYLPLKVRGAHAVHVCAYARRHGRRAVITLVPRLPARLLGNRCVLPLGLDVWADTLLELPEQLAANTWRNRFTGEVHPAARRLAVGTLLAFFPVALLVSDAPPSGQDAPPTEPAAGIEPSGPCPV</sequence>
<comment type="similarity">
    <text evidence="2 10">Belongs to the disproportionating enzyme family.</text>
</comment>
<dbReference type="Proteomes" id="UP000199169">
    <property type="component" value="Unassembled WGS sequence"/>
</dbReference>
<dbReference type="SMART" id="SM00642">
    <property type="entry name" value="Aamy"/>
    <property type="match status" value="1"/>
</dbReference>
<dbReference type="CDD" id="cd11336">
    <property type="entry name" value="AmyAc_MTSase"/>
    <property type="match status" value="1"/>
</dbReference>
<dbReference type="PANTHER" id="PTHR32438">
    <property type="entry name" value="4-ALPHA-GLUCANOTRANSFERASE DPE1, CHLOROPLASTIC/AMYLOPLASTIC"/>
    <property type="match status" value="1"/>
</dbReference>
<evidence type="ECO:0000256" key="4">
    <source>
        <dbReference type="ARBA" id="ARBA00020295"/>
    </source>
</evidence>
<evidence type="ECO:0000256" key="5">
    <source>
        <dbReference type="ARBA" id="ARBA00022676"/>
    </source>
</evidence>
<evidence type="ECO:0000256" key="7">
    <source>
        <dbReference type="ARBA" id="ARBA00023277"/>
    </source>
</evidence>
<keyword evidence="7 10" id="KW-0119">Carbohydrate metabolism</keyword>
<dbReference type="EMBL" id="FLQX01000120">
    <property type="protein sequence ID" value="SBT07436.1"/>
    <property type="molecule type" value="Genomic_DNA"/>
</dbReference>
<dbReference type="RefSeq" id="WP_186407698.1">
    <property type="nucleotide sequence ID" value="NZ_FLQX01000120.1"/>
</dbReference>
<dbReference type="STRING" id="1860102.ACCAA_430037"/>
<evidence type="ECO:0000256" key="9">
    <source>
        <dbReference type="ARBA" id="ARBA00031501"/>
    </source>
</evidence>
<reference evidence="13 14" key="1">
    <citation type="submission" date="2016-06" db="EMBL/GenBank/DDBJ databases">
        <authorList>
            <person name="Kjaerup R.B."/>
            <person name="Dalgaard T.S."/>
            <person name="Juul-Madsen H.R."/>
        </authorList>
    </citation>
    <scope>NUCLEOTIDE SEQUENCE [LARGE SCALE GENOMIC DNA]</scope>
    <source>
        <strain evidence="13">3</strain>
    </source>
</reference>
<comment type="catalytic activity">
    <reaction evidence="1 10">
        <text>Transfers a segment of a (1-&gt;4)-alpha-D-glucan to a new position in an acceptor, which may be glucose or a (1-&gt;4)-alpha-D-glucan.</text>
        <dbReference type="EC" id="2.4.1.25"/>
    </reaction>
</comment>
<organism evidence="13 14">
    <name type="scientific">Candidatus Accumulibacter aalborgensis</name>
    <dbReference type="NCBI Taxonomy" id="1860102"/>
    <lineage>
        <taxon>Bacteria</taxon>
        <taxon>Pseudomonadati</taxon>
        <taxon>Pseudomonadota</taxon>
        <taxon>Betaproteobacteria</taxon>
        <taxon>Candidatus Accumulibacter</taxon>
    </lineage>
</organism>
<dbReference type="Gene3D" id="1.10.10.470">
    <property type="entry name" value="Maltooligosyl trehalose synthase, domain 4"/>
    <property type="match status" value="1"/>
</dbReference>
<dbReference type="InterPro" id="IPR048458">
    <property type="entry name" value="MalQ_N"/>
</dbReference>
<gene>
    <name evidence="13" type="ORF">ACCAA_430037</name>
</gene>
<feature type="region of interest" description="Disordered" evidence="11">
    <location>
        <begin position="1711"/>
        <end position="1734"/>
    </location>
</feature>
<dbReference type="InterPro" id="IPR017853">
    <property type="entry name" value="GH"/>
</dbReference>
<evidence type="ECO:0000313" key="14">
    <source>
        <dbReference type="Proteomes" id="UP000199169"/>
    </source>
</evidence>
<proteinExistence type="inferred from homology"/>
<keyword evidence="6 10" id="KW-0808">Transferase</keyword>
<evidence type="ECO:0000259" key="12">
    <source>
        <dbReference type="SMART" id="SM00642"/>
    </source>
</evidence>
<dbReference type="NCBIfam" id="TIGR00217">
    <property type="entry name" value="malQ"/>
    <property type="match status" value="1"/>
</dbReference>
<dbReference type="SUPFAM" id="SSF51445">
    <property type="entry name" value="(Trans)glycosidases"/>
    <property type="match status" value="2"/>
</dbReference>
<dbReference type="InterPro" id="IPR012767">
    <property type="entry name" value="Trehalose_TreY"/>
</dbReference>